<evidence type="ECO:0000313" key="2">
    <source>
        <dbReference type="Proteomes" id="UP000194236"/>
    </source>
</evidence>
<keyword evidence="2" id="KW-1185">Reference proteome</keyword>
<gene>
    <name evidence="1" type="ORF">BLA29_005459</name>
</gene>
<reference evidence="1 2" key="1">
    <citation type="submission" date="2017-03" db="EMBL/GenBank/DDBJ databases">
        <title>Genome Survey of Euroglyphus maynei.</title>
        <authorList>
            <person name="Arlian L.G."/>
            <person name="Morgan M.S."/>
            <person name="Rider S.D."/>
        </authorList>
    </citation>
    <scope>NUCLEOTIDE SEQUENCE [LARGE SCALE GENOMIC DNA]</scope>
    <source>
        <strain evidence="1">Arlian Lab</strain>
        <tissue evidence="1">Whole body</tissue>
    </source>
</reference>
<name>A0A1Y3BCI2_EURMA</name>
<evidence type="ECO:0000313" key="1">
    <source>
        <dbReference type="EMBL" id="OTF77734.1"/>
    </source>
</evidence>
<proteinExistence type="predicted"/>
<dbReference type="AlphaFoldDB" id="A0A1Y3BCI2"/>
<protein>
    <submittedName>
        <fullName evidence="1">Uncharacterized protein</fullName>
    </submittedName>
</protein>
<accession>A0A1Y3BCI2</accession>
<comment type="caution">
    <text evidence="1">The sequence shown here is derived from an EMBL/GenBank/DDBJ whole genome shotgun (WGS) entry which is preliminary data.</text>
</comment>
<organism evidence="1 2">
    <name type="scientific">Euroglyphus maynei</name>
    <name type="common">Mayne's house dust mite</name>
    <dbReference type="NCBI Taxonomy" id="6958"/>
    <lineage>
        <taxon>Eukaryota</taxon>
        <taxon>Metazoa</taxon>
        <taxon>Ecdysozoa</taxon>
        <taxon>Arthropoda</taxon>
        <taxon>Chelicerata</taxon>
        <taxon>Arachnida</taxon>
        <taxon>Acari</taxon>
        <taxon>Acariformes</taxon>
        <taxon>Sarcoptiformes</taxon>
        <taxon>Astigmata</taxon>
        <taxon>Psoroptidia</taxon>
        <taxon>Analgoidea</taxon>
        <taxon>Pyroglyphidae</taxon>
        <taxon>Pyroglyphinae</taxon>
        <taxon>Euroglyphus</taxon>
    </lineage>
</organism>
<dbReference type="EMBL" id="MUJZ01031205">
    <property type="protein sequence ID" value="OTF77734.1"/>
    <property type="molecule type" value="Genomic_DNA"/>
</dbReference>
<sequence length="91" mass="10617">MLRKLNKVLILQIHSKQSKSKQEYNLSKSSLSDFDRFLRPENVKSKSSGIRRSLDGRIILGFDVKCLLKRDCITLLESKIFTWESFVIELV</sequence>
<dbReference type="Proteomes" id="UP000194236">
    <property type="component" value="Unassembled WGS sequence"/>
</dbReference>